<gene>
    <name evidence="1" type="ORF">H7E68_09490</name>
</gene>
<dbReference type="InterPro" id="IPR021328">
    <property type="entry name" value="CotB-like"/>
</dbReference>
<comment type="caution">
    <text evidence="1">The sequence shown here is derived from an EMBL/GenBank/DDBJ whole genome shotgun (WGS) entry which is preliminary data.</text>
</comment>
<dbReference type="EMBL" id="JACKWY010000004">
    <property type="protein sequence ID" value="MBB6714960.1"/>
    <property type="molecule type" value="Genomic_DNA"/>
</dbReference>
<organism evidence="1 2">
    <name type="scientific">Clostridium gasigenes</name>
    <dbReference type="NCBI Taxonomy" id="94869"/>
    <lineage>
        <taxon>Bacteria</taxon>
        <taxon>Bacillati</taxon>
        <taxon>Bacillota</taxon>
        <taxon>Clostridia</taxon>
        <taxon>Eubacteriales</taxon>
        <taxon>Clostridiaceae</taxon>
        <taxon>Clostridium</taxon>
    </lineage>
</organism>
<proteinExistence type="predicted"/>
<evidence type="ECO:0000313" key="2">
    <source>
        <dbReference type="Proteomes" id="UP000585258"/>
    </source>
</evidence>
<reference evidence="1 2" key="1">
    <citation type="submission" date="2020-08" db="EMBL/GenBank/DDBJ databases">
        <title>Clostridia isolated from Swiss meat.</title>
        <authorList>
            <person name="Wambui J."/>
            <person name="Stevens M.J.A."/>
            <person name="Stephan R."/>
        </authorList>
    </citation>
    <scope>NUCLEOTIDE SEQUENCE [LARGE SCALE GENOMIC DNA]</scope>
    <source>
        <strain evidence="1 2">CM001</strain>
    </source>
</reference>
<name>A0A7X0VRT4_9CLOT</name>
<dbReference type="Pfam" id="PF11155">
    <property type="entry name" value="DUF2935"/>
    <property type="match status" value="2"/>
</dbReference>
<dbReference type="SUPFAM" id="SSF158430">
    <property type="entry name" value="Bacillus cereus metalloprotein-like"/>
    <property type="match status" value="2"/>
</dbReference>
<sequence length="306" mass="35346">MLNDNKYVILSLEQHLFFARIMKEHSLFLEAGFTPKNTKLSKEADSFKVEFEKLLLDTVKLSNGIVRESILDSGEIITEYTLSTEKKTEYFTGIPINKKITMIQSKLDYGINPNIKPEMINIIKKINKKAIKLLDGLIDLKVRVLNGMLSCEIFTVNYPLLIEHIIREAKLYRSYIVDLENGEDIEKKNIKQSELFWDQIMMEHALFIRGLLDPSENKLIEASDKFSKEYAALIEKAKTMTDETICSITLETLNETIKLNEFKQAGTKGIDECKIKAIFLPLLADHVLRESNHFIRLLNDYKRCNC</sequence>
<evidence type="ECO:0000313" key="1">
    <source>
        <dbReference type="EMBL" id="MBB6714960.1"/>
    </source>
</evidence>
<accession>A0A7X0VRT4</accession>
<dbReference type="Proteomes" id="UP000585258">
    <property type="component" value="Unassembled WGS sequence"/>
</dbReference>
<dbReference type="RefSeq" id="WP_185164407.1">
    <property type="nucleotide sequence ID" value="NZ_JACKWY010000004.1"/>
</dbReference>
<dbReference type="Gene3D" id="1.20.1260.120">
    <property type="entry name" value="Protein of unknown function DUF2935"/>
    <property type="match status" value="1"/>
</dbReference>
<protein>
    <submittedName>
        <fullName evidence="1">DUF2935 domain-containing protein</fullName>
    </submittedName>
</protein>
<dbReference type="AlphaFoldDB" id="A0A7X0VRT4"/>